<evidence type="ECO:0000313" key="3">
    <source>
        <dbReference type="Proteomes" id="UP000268857"/>
    </source>
</evidence>
<reference evidence="2 3" key="1">
    <citation type="journal article" date="2019" name="Genome Biol. Evol.">
        <title>Day and night: Metabolic profiles and evolutionary relationships of six axenic non-marine cyanobacteria.</title>
        <authorList>
            <person name="Will S.E."/>
            <person name="Henke P."/>
            <person name="Boedeker C."/>
            <person name="Huang S."/>
            <person name="Brinkmann H."/>
            <person name="Rohde M."/>
            <person name="Jarek M."/>
            <person name="Friedl T."/>
            <person name="Seufert S."/>
            <person name="Schumacher M."/>
            <person name="Overmann J."/>
            <person name="Neumann-Schaal M."/>
            <person name="Petersen J."/>
        </authorList>
    </citation>
    <scope>NUCLEOTIDE SEQUENCE [LARGE SCALE GENOMIC DNA]</scope>
    <source>
        <strain evidence="2 3">PCC 6912</strain>
    </source>
</reference>
<dbReference type="EMBL" id="RSCJ01000002">
    <property type="protein sequence ID" value="RUR86126.1"/>
    <property type="molecule type" value="Genomic_DNA"/>
</dbReference>
<dbReference type="Proteomes" id="UP000268857">
    <property type="component" value="Unassembled WGS sequence"/>
</dbReference>
<keyword evidence="1" id="KW-1133">Transmembrane helix</keyword>
<protein>
    <submittedName>
        <fullName evidence="2">Uncharacterized protein</fullName>
    </submittedName>
</protein>
<name>A0A3S5K2H6_CHLFR</name>
<comment type="caution">
    <text evidence="2">The sequence shown here is derived from an EMBL/GenBank/DDBJ whole genome shotgun (WGS) entry which is preliminary data.</text>
</comment>
<keyword evidence="1" id="KW-0472">Membrane</keyword>
<dbReference type="AlphaFoldDB" id="A0A3S5K2H6"/>
<evidence type="ECO:0000313" key="2">
    <source>
        <dbReference type="EMBL" id="RUR86126.1"/>
    </source>
</evidence>
<accession>A0A3S5K2H6</accession>
<evidence type="ECO:0000256" key="1">
    <source>
        <dbReference type="SAM" id="Phobius"/>
    </source>
</evidence>
<organism evidence="2 3">
    <name type="scientific">Chlorogloeopsis fritschii PCC 6912</name>
    <dbReference type="NCBI Taxonomy" id="211165"/>
    <lineage>
        <taxon>Bacteria</taxon>
        <taxon>Bacillati</taxon>
        <taxon>Cyanobacteriota</taxon>
        <taxon>Cyanophyceae</taxon>
        <taxon>Nostocales</taxon>
        <taxon>Chlorogloeopsidaceae</taxon>
        <taxon>Chlorogloeopsis</taxon>
    </lineage>
</organism>
<keyword evidence="3" id="KW-1185">Reference proteome</keyword>
<gene>
    <name evidence="2" type="ORF">PCC6912_09510</name>
</gene>
<sequence>MEMLICQFFAQQKYQKCAEINRLVIAIAAVTTLPTQAYINKLLGSGSKSEVIFTKVLAYKLMLS</sequence>
<keyword evidence="1" id="KW-0812">Transmembrane</keyword>
<feature type="transmembrane region" description="Helical" evidence="1">
    <location>
        <begin position="20"/>
        <end position="39"/>
    </location>
</feature>
<proteinExistence type="predicted"/>